<dbReference type="NCBIfam" id="NF042915">
    <property type="entry name" value="MAB_1171c_fam"/>
    <property type="match status" value="1"/>
</dbReference>
<dbReference type="EMBL" id="AUBJ02000001">
    <property type="protein sequence ID" value="MCP2334642.1"/>
    <property type="molecule type" value="Genomic_DNA"/>
</dbReference>
<comment type="caution">
    <text evidence="3">The sequence shown here is derived from an EMBL/GenBank/DDBJ whole genome shotgun (WGS) entry which is preliminary data.</text>
</comment>
<reference evidence="3 4" key="1">
    <citation type="submission" date="2013-07" db="EMBL/GenBank/DDBJ databases">
        <authorList>
            <consortium name="DOE Joint Genome Institute"/>
            <person name="Reeve W."/>
            <person name="Huntemann M."/>
            <person name="Han J."/>
            <person name="Chen A."/>
            <person name="Kyrpides N."/>
            <person name="Mavromatis K."/>
            <person name="Markowitz V."/>
            <person name="Palaniappan K."/>
            <person name="Ivanova N."/>
            <person name="Schaumberg A."/>
            <person name="Pati A."/>
            <person name="Liolios K."/>
            <person name="Nordberg H.P."/>
            <person name="Cantor M.N."/>
            <person name="Hua S.X."/>
            <person name="Woyke T."/>
        </authorList>
    </citation>
    <scope>NUCLEOTIDE SEQUENCE [LARGE SCALE GENOMIC DNA]</scope>
    <source>
        <strain evidence="3 4">DSM 43889</strain>
    </source>
</reference>
<evidence type="ECO:0000313" key="3">
    <source>
        <dbReference type="EMBL" id="MCP2334642.1"/>
    </source>
</evidence>
<keyword evidence="1" id="KW-1133">Transmembrane helix</keyword>
<evidence type="ECO:0000313" key="4">
    <source>
        <dbReference type="Proteomes" id="UP000791080"/>
    </source>
</evidence>
<protein>
    <recommendedName>
        <fullName evidence="2">DUF6545 domain-containing protein</fullName>
    </recommendedName>
</protein>
<feature type="transmembrane region" description="Helical" evidence="1">
    <location>
        <begin position="143"/>
        <end position="168"/>
    </location>
</feature>
<keyword evidence="1" id="KW-0812">Transmembrane</keyword>
<sequence length="416" mass="45642">MRDVVQLAVIGLAVAASVLKLLHLRRPGTNRSAIRAMCGFLVAMGAALIMESAAVSPWLDEVLGLSAAYALKHTAVLTSLFCLRAAFLCWVWEPGRPRARRISVHAVILVGVIATRWVLGLLAGDADVAAAMRSEWTEAPWSAAAMILYALYVGLSGASIAALAWMWARHSDRPWTARGLRLIALGCVVGISYLAHKVVFLALVLGGWQPTYDQYQVEWALIVCCAALLFAGLAMPLIATGLPAAVRLGRHRAAYGRLGPLWMALTRVRPEVVLAMPQPFVLRYLPASVGRLWDRVSLGNLSLRLYHRVIECWDVLVYLHGHLSDQIRSDAYERAHAETGDPHQAAAISEAVMIAVALRRAEGDHPVLPEGERARPMDSHHTLSENIAWWQRVSHAFRSPLTAHIAERYQRTAAPV</sequence>
<feature type="transmembrane region" description="Helical" evidence="1">
    <location>
        <begin position="71"/>
        <end position="92"/>
    </location>
</feature>
<keyword evidence="1" id="KW-0472">Membrane</keyword>
<dbReference type="Proteomes" id="UP000791080">
    <property type="component" value="Unassembled WGS sequence"/>
</dbReference>
<gene>
    <name evidence="3" type="ORF">G443_004912</name>
</gene>
<organism evidence="3 4">
    <name type="scientific">Actinoalloteichus caeruleus DSM 43889</name>
    <dbReference type="NCBI Taxonomy" id="1120930"/>
    <lineage>
        <taxon>Bacteria</taxon>
        <taxon>Bacillati</taxon>
        <taxon>Actinomycetota</taxon>
        <taxon>Actinomycetes</taxon>
        <taxon>Pseudonocardiales</taxon>
        <taxon>Pseudonocardiaceae</taxon>
        <taxon>Actinoalloteichus</taxon>
        <taxon>Actinoalloteichus cyanogriseus</taxon>
    </lineage>
</organism>
<dbReference type="InterPro" id="IPR050039">
    <property type="entry name" value="MAB_1171c-like"/>
</dbReference>
<feature type="transmembrane region" description="Helical" evidence="1">
    <location>
        <begin position="219"/>
        <end position="242"/>
    </location>
</feature>
<dbReference type="RefSeq" id="WP_026420136.1">
    <property type="nucleotide sequence ID" value="NZ_AUBJ02000001.1"/>
</dbReference>
<dbReference type="InterPro" id="IPR046675">
    <property type="entry name" value="DUF6545"/>
</dbReference>
<feature type="transmembrane region" description="Helical" evidence="1">
    <location>
        <begin position="180"/>
        <end position="207"/>
    </location>
</feature>
<evidence type="ECO:0000259" key="2">
    <source>
        <dbReference type="Pfam" id="PF20182"/>
    </source>
</evidence>
<feature type="transmembrane region" description="Helical" evidence="1">
    <location>
        <begin position="104"/>
        <end position="123"/>
    </location>
</feature>
<proteinExistence type="predicted"/>
<name>A0ABT1JQ29_ACTCY</name>
<feature type="transmembrane region" description="Helical" evidence="1">
    <location>
        <begin position="6"/>
        <end position="24"/>
    </location>
</feature>
<evidence type="ECO:0000256" key="1">
    <source>
        <dbReference type="SAM" id="Phobius"/>
    </source>
</evidence>
<reference evidence="3 4" key="2">
    <citation type="submission" date="2022-06" db="EMBL/GenBank/DDBJ databases">
        <title>Genomic Encyclopedia of Type Strains, Phase I: the one thousand microbial genomes (KMG-I) project.</title>
        <authorList>
            <person name="Kyrpides N."/>
        </authorList>
    </citation>
    <scope>NUCLEOTIDE SEQUENCE [LARGE SCALE GENOMIC DNA]</scope>
    <source>
        <strain evidence="3 4">DSM 43889</strain>
    </source>
</reference>
<feature type="transmembrane region" description="Helical" evidence="1">
    <location>
        <begin position="36"/>
        <end position="59"/>
    </location>
</feature>
<keyword evidence="4" id="KW-1185">Reference proteome</keyword>
<dbReference type="Pfam" id="PF20182">
    <property type="entry name" value="DUF6545"/>
    <property type="match status" value="1"/>
</dbReference>
<accession>A0ABT1JQ29</accession>
<feature type="domain" description="DUF6545" evidence="2">
    <location>
        <begin position="250"/>
        <end position="399"/>
    </location>
</feature>